<dbReference type="SMART" id="SM00852">
    <property type="entry name" value="MoCF_biosynth"/>
    <property type="match status" value="1"/>
</dbReference>
<dbReference type="SUPFAM" id="SSF53218">
    <property type="entry name" value="Molybdenum cofactor biosynthesis proteins"/>
    <property type="match status" value="1"/>
</dbReference>
<dbReference type="Pfam" id="PF00994">
    <property type="entry name" value="MoCF_biosynth"/>
    <property type="match status" value="1"/>
</dbReference>
<dbReference type="UniPathway" id="UPA00344"/>
<dbReference type="AlphaFoldDB" id="D6Z3G0"/>
<dbReference type="GO" id="GO:0061599">
    <property type="term" value="F:molybdopterin molybdotransferase activity"/>
    <property type="evidence" value="ECO:0007669"/>
    <property type="project" value="UniProtKB-UniRule"/>
</dbReference>
<evidence type="ECO:0000313" key="9">
    <source>
        <dbReference type="Proteomes" id="UP000001508"/>
    </source>
</evidence>
<evidence type="ECO:0000256" key="4">
    <source>
        <dbReference type="ARBA" id="ARBA00023150"/>
    </source>
</evidence>
<evidence type="ECO:0000256" key="6">
    <source>
        <dbReference type="RuleBase" id="RU365090"/>
    </source>
</evidence>
<comment type="pathway">
    <text evidence="2 6">Cofactor biosynthesis; molybdopterin biosynthesis.</text>
</comment>
<comment type="function">
    <text evidence="1 6">Catalyzes the insertion of molybdate into adenylated molybdopterin with the concomitant release of AMP.</text>
</comment>
<protein>
    <recommendedName>
        <fullName evidence="6">Molybdopterin molybdenumtransferase</fullName>
        <ecNumber evidence="6">2.10.1.1</ecNumber>
    </recommendedName>
</protein>
<dbReference type="NCBIfam" id="NF011068">
    <property type="entry name" value="PRK14498.1"/>
    <property type="match status" value="1"/>
</dbReference>
<dbReference type="Gene3D" id="3.90.105.10">
    <property type="entry name" value="Molybdopterin biosynthesis moea protein, domain 2"/>
    <property type="match status" value="1"/>
</dbReference>
<reference evidence="9" key="1">
    <citation type="submission" date="2010-02" db="EMBL/GenBank/DDBJ databases">
        <title>Complete sequence of Desulfurivibrio alkaliphilus AHT2.</title>
        <authorList>
            <consortium name="US DOE Joint Genome Institute"/>
            <person name="Pitluck S."/>
            <person name="Chertkov O."/>
            <person name="Detter J.C."/>
            <person name="Han C."/>
            <person name="Tapia R."/>
            <person name="Larimer F."/>
            <person name="Land M."/>
            <person name="Hauser L."/>
            <person name="Kyrpides N."/>
            <person name="Mikhailova N."/>
            <person name="Sorokin D.Y."/>
            <person name="Muyzer G."/>
            <person name="Woyke T."/>
        </authorList>
    </citation>
    <scope>NUCLEOTIDE SEQUENCE [LARGE SCALE GENOMIC DNA]</scope>
    <source>
        <strain evidence="9">DSM 19089 / UNIQEM U267 / AHT2</strain>
    </source>
</reference>
<gene>
    <name evidence="8" type="ordered locus">DaAHT2_1390</name>
</gene>
<evidence type="ECO:0000259" key="7">
    <source>
        <dbReference type="SMART" id="SM00852"/>
    </source>
</evidence>
<dbReference type="GO" id="GO:0005829">
    <property type="term" value="C:cytosol"/>
    <property type="evidence" value="ECO:0007669"/>
    <property type="project" value="TreeGrafter"/>
</dbReference>
<keyword evidence="4 6" id="KW-0501">Molybdenum cofactor biosynthesis</keyword>
<dbReference type="EMBL" id="CP001940">
    <property type="protein sequence ID" value="ADH86085.1"/>
    <property type="molecule type" value="Genomic_DNA"/>
</dbReference>
<proteinExistence type="inferred from homology"/>
<dbReference type="Gene3D" id="2.170.190.11">
    <property type="entry name" value="Molybdopterin biosynthesis moea protein, domain 3"/>
    <property type="match status" value="1"/>
</dbReference>
<dbReference type="Pfam" id="PF12727">
    <property type="entry name" value="PBP_like"/>
    <property type="match status" value="1"/>
</dbReference>
<comment type="cofactor">
    <cofactor evidence="6">
        <name>Mg(2+)</name>
        <dbReference type="ChEBI" id="CHEBI:18420"/>
    </cofactor>
</comment>
<dbReference type="HOGENOM" id="CLU_010186_3_0_7"/>
<dbReference type="KEGG" id="dak:DaAHT2_1390"/>
<dbReference type="InterPro" id="IPR001453">
    <property type="entry name" value="MoaB/Mog_dom"/>
</dbReference>
<feature type="domain" description="MoaB/Mog" evidence="7">
    <location>
        <begin position="177"/>
        <end position="316"/>
    </location>
</feature>
<accession>D6Z3G0</accession>
<dbReference type="GO" id="GO:0046872">
    <property type="term" value="F:metal ion binding"/>
    <property type="evidence" value="ECO:0007669"/>
    <property type="project" value="UniProtKB-UniRule"/>
</dbReference>
<dbReference type="InterPro" id="IPR008284">
    <property type="entry name" value="MoCF_biosynth_CS"/>
</dbReference>
<dbReference type="SUPFAM" id="SSF63882">
    <property type="entry name" value="MoeA N-terminal region -like"/>
    <property type="match status" value="1"/>
</dbReference>
<dbReference type="SUPFAM" id="SSF63867">
    <property type="entry name" value="MoeA C-terminal domain-like"/>
    <property type="match status" value="1"/>
</dbReference>
<dbReference type="InterPro" id="IPR036135">
    <property type="entry name" value="MoeA_linker/N_sf"/>
</dbReference>
<dbReference type="Gene3D" id="3.40.190.10">
    <property type="entry name" value="Periplasmic binding protein-like II"/>
    <property type="match status" value="1"/>
</dbReference>
<dbReference type="Gene3D" id="3.40.980.10">
    <property type="entry name" value="MoaB/Mog-like domain"/>
    <property type="match status" value="1"/>
</dbReference>
<evidence type="ECO:0000256" key="2">
    <source>
        <dbReference type="ARBA" id="ARBA00005046"/>
    </source>
</evidence>
<dbReference type="InterPro" id="IPR036688">
    <property type="entry name" value="MoeA_C_domain_IV_sf"/>
</dbReference>
<organism evidence="8 9">
    <name type="scientific">Desulfurivibrio alkaliphilus (strain DSM 19089 / UNIQEM U267 / AHT2)</name>
    <dbReference type="NCBI Taxonomy" id="589865"/>
    <lineage>
        <taxon>Bacteria</taxon>
        <taxon>Pseudomonadati</taxon>
        <taxon>Thermodesulfobacteriota</taxon>
        <taxon>Desulfobulbia</taxon>
        <taxon>Desulfobulbales</taxon>
        <taxon>Desulfobulbaceae</taxon>
        <taxon>Desulfurivibrio</taxon>
    </lineage>
</organism>
<name>D6Z3G0_DESAT</name>
<dbReference type="EC" id="2.10.1.1" evidence="6"/>
<keyword evidence="6" id="KW-0460">Magnesium</keyword>
<dbReference type="RefSeq" id="WP_013163613.1">
    <property type="nucleotide sequence ID" value="NC_014216.1"/>
</dbReference>
<evidence type="ECO:0000313" key="8">
    <source>
        <dbReference type="EMBL" id="ADH86085.1"/>
    </source>
</evidence>
<keyword evidence="6" id="KW-0479">Metal-binding</keyword>
<dbReference type="Proteomes" id="UP000001508">
    <property type="component" value="Chromosome"/>
</dbReference>
<dbReference type="eggNOG" id="COG1910">
    <property type="taxonomic scope" value="Bacteria"/>
</dbReference>
<keyword evidence="6" id="KW-0808">Transferase</keyword>
<dbReference type="PROSITE" id="PS01079">
    <property type="entry name" value="MOCF_BIOSYNTHESIS_2"/>
    <property type="match status" value="1"/>
</dbReference>
<dbReference type="PANTHER" id="PTHR10192">
    <property type="entry name" value="MOLYBDOPTERIN BIOSYNTHESIS PROTEIN"/>
    <property type="match status" value="1"/>
</dbReference>
<dbReference type="PANTHER" id="PTHR10192:SF16">
    <property type="entry name" value="MOLYBDOPTERIN MOLYBDENUMTRANSFERASE"/>
    <property type="match status" value="1"/>
</dbReference>
<dbReference type="CDD" id="cd00887">
    <property type="entry name" value="MoeA"/>
    <property type="match status" value="1"/>
</dbReference>
<dbReference type="Gene3D" id="2.40.340.10">
    <property type="entry name" value="MoeA, C-terminal, domain IV"/>
    <property type="match status" value="1"/>
</dbReference>
<comment type="similarity">
    <text evidence="3 6">Belongs to the MoeA family.</text>
</comment>
<evidence type="ECO:0000256" key="1">
    <source>
        <dbReference type="ARBA" id="ARBA00002901"/>
    </source>
</evidence>
<dbReference type="SUPFAM" id="SSF53850">
    <property type="entry name" value="Periplasmic binding protein-like II"/>
    <property type="match status" value="1"/>
</dbReference>
<dbReference type="OrthoDB" id="9804758at2"/>
<sequence length="642" mass="69015">MRRNIYVDNLPLEEARQRWQIALEENGCIRAREELIPVDQALGRITARAVYAPNSAPFYNSAAMDGIAVDFRDTIGASEARPRLLEAGRFTPVNTGNALPEGCNAVIMIEDVHALSDGAVEIIAPAPPWQHVRTIGEDIVISELLLPENHVVRPIDLGALLATGVAEIMIKIPPAVAVIPTGSEIVQPGEQLKPGNIIEFNSRILAGYLSQWGAQAHRQEIVRDDPELLRRKLEAVTTNPAFDLVVINAGASAGSRDFTAQVLAQLGTVVVHGVNIKPGKPVILAIVNNKPVIGLPGYPVSAVLTLRLFGKALVDQWLGRDGDEEPAVTALMSRPLPSKLGTIDFVRVKLGQVGEKLIATPTGHGAGAVMTLVQADGILTVPAASEGIAAGAEVQIDLLRTLKEIANTLVFIGSHDNILDVIANLLHRRRPLTRLSSSHVGSMGGIMAIKRGEAHLAGSHLLDEASGEYNVPFIKKILADVPLKLVNLAWREQGLLVPKGNPKGISGFADLKRDDISFINRQRGAGTRILTDLHLNKLGIAPEEVTGYHREEYTHMTVASAVAGGNADTGLAIMAAARALDLDFIPVARERYDLIIPTAHAADPKVEAVLELIADNREFRDTVTGLGGYDLTDCGKLIYEQW</sequence>
<keyword evidence="9" id="KW-1185">Reference proteome</keyword>
<dbReference type="Pfam" id="PF03454">
    <property type="entry name" value="MoeA_C"/>
    <property type="match status" value="1"/>
</dbReference>
<dbReference type="InterPro" id="IPR038987">
    <property type="entry name" value="MoeA-like"/>
</dbReference>
<dbReference type="InterPro" id="IPR005111">
    <property type="entry name" value="MoeA_C_domain_IV"/>
</dbReference>
<evidence type="ECO:0000256" key="3">
    <source>
        <dbReference type="ARBA" id="ARBA00010763"/>
    </source>
</evidence>
<dbReference type="InterPro" id="IPR024370">
    <property type="entry name" value="PBP_domain"/>
</dbReference>
<dbReference type="InParanoid" id="D6Z3G0"/>
<keyword evidence="6" id="KW-0500">Molybdenum</keyword>
<dbReference type="Pfam" id="PF03453">
    <property type="entry name" value="MoeA_N"/>
    <property type="match status" value="1"/>
</dbReference>
<evidence type="ECO:0000256" key="5">
    <source>
        <dbReference type="ARBA" id="ARBA00047317"/>
    </source>
</evidence>
<dbReference type="GO" id="GO:0006777">
    <property type="term" value="P:Mo-molybdopterin cofactor biosynthetic process"/>
    <property type="evidence" value="ECO:0007669"/>
    <property type="project" value="UniProtKB-UniRule"/>
</dbReference>
<dbReference type="InterPro" id="IPR005110">
    <property type="entry name" value="MoeA_linker/N"/>
</dbReference>
<dbReference type="STRING" id="589865.DaAHT2_1390"/>
<dbReference type="InterPro" id="IPR036425">
    <property type="entry name" value="MoaB/Mog-like_dom_sf"/>
</dbReference>
<comment type="catalytic activity">
    <reaction evidence="5">
        <text>adenylyl-molybdopterin + molybdate = Mo-molybdopterin + AMP + H(+)</text>
        <dbReference type="Rhea" id="RHEA:35047"/>
        <dbReference type="ChEBI" id="CHEBI:15378"/>
        <dbReference type="ChEBI" id="CHEBI:36264"/>
        <dbReference type="ChEBI" id="CHEBI:62727"/>
        <dbReference type="ChEBI" id="CHEBI:71302"/>
        <dbReference type="ChEBI" id="CHEBI:456215"/>
        <dbReference type="EC" id="2.10.1.1"/>
    </reaction>
</comment>
<dbReference type="eggNOG" id="COG0303">
    <property type="taxonomic scope" value="Bacteria"/>
</dbReference>